<proteinExistence type="predicted"/>
<evidence type="ECO:0000256" key="2">
    <source>
        <dbReference type="ARBA" id="ARBA00023125"/>
    </source>
</evidence>
<feature type="domain" description="HTH araC/xylS-type" evidence="4">
    <location>
        <begin position="217"/>
        <end position="318"/>
    </location>
</feature>
<dbReference type="PROSITE" id="PS01124">
    <property type="entry name" value="HTH_ARAC_FAMILY_2"/>
    <property type="match status" value="1"/>
</dbReference>
<keyword evidence="6" id="KW-1185">Reference proteome</keyword>
<dbReference type="Gene3D" id="1.10.10.60">
    <property type="entry name" value="Homeodomain-like"/>
    <property type="match status" value="1"/>
</dbReference>
<organism evidence="5 6">
    <name type="scientific">Actinacidiphila epipremni</name>
    <dbReference type="NCBI Taxonomy" id="2053013"/>
    <lineage>
        <taxon>Bacteria</taxon>
        <taxon>Bacillati</taxon>
        <taxon>Actinomycetota</taxon>
        <taxon>Actinomycetes</taxon>
        <taxon>Kitasatosporales</taxon>
        <taxon>Streptomycetaceae</taxon>
        <taxon>Actinacidiphila</taxon>
    </lineage>
</organism>
<keyword evidence="2" id="KW-0238">DNA-binding</keyword>
<dbReference type="InterPro" id="IPR035418">
    <property type="entry name" value="AraC-bd_2"/>
</dbReference>
<name>A0ABX0ZKI0_9ACTN</name>
<evidence type="ECO:0000313" key="6">
    <source>
        <dbReference type="Proteomes" id="UP000734511"/>
    </source>
</evidence>
<dbReference type="InterPro" id="IPR020449">
    <property type="entry name" value="Tscrpt_reg_AraC-type_HTH"/>
</dbReference>
<dbReference type="EMBL" id="JAATEJ010000004">
    <property type="protein sequence ID" value="NJP43327.1"/>
    <property type="molecule type" value="Genomic_DNA"/>
</dbReference>
<dbReference type="Pfam" id="PF14525">
    <property type="entry name" value="AraC_binding_2"/>
    <property type="match status" value="1"/>
</dbReference>
<dbReference type="InterPro" id="IPR050204">
    <property type="entry name" value="AraC_XylS_family_regulators"/>
</dbReference>
<evidence type="ECO:0000259" key="4">
    <source>
        <dbReference type="PROSITE" id="PS01124"/>
    </source>
</evidence>
<dbReference type="PANTHER" id="PTHR46796:SF6">
    <property type="entry name" value="ARAC SUBFAMILY"/>
    <property type="match status" value="1"/>
</dbReference>
<dbReference type="InterPro" id="IPR018062">
    <property type="entry name" value="HTH_AraC-typ_CS"/>
</dbReference>
<dbReference type="PANTHER" id="PTHR46796">
    <property type="entry name" value="HTH-TYPE TRANSCRIPTIONAL ACTIVATOR RHAS-RELATED"/>
    <property type="match status" value="1"/>
</dbReference>
<evidence type="ECO:0000256" key="1">
    <source>
        <dbReference type="ARBA" id="ARBA00023015"/>
    </source>
</evidence>
<comment type="caution">
    <text evidence="5">The sequence shown here is derived from an EMBL/GenBank/DDBJ whole genome shotgun (WGS) entry which is preliminary data.</text>
</comment>
<dbReference type="PRINTS" id="PR00032">
    <property type="entry name" value="HTHARAC"/>
</dbReference>
<dbReference type="SUPFAM" id="SSF46689">
    <property type="entry name" value="Homeodomain-like"/>
    <property type="match status" value="1"/>
</dbReference>
<gene>
    <name evidence="5" type="ORF">HCN08_07920</name>
</gene>
<reference evidence="5 6" key="1">
    <citation type="submission" date="2020-03" db="EMBL/GenBank/DDBJ databases">
        <title>WGS of actinomycetes isolated from Thailand.</title>
        <authorList>
            <person name="Thawai C."/>
        </authorList>
    </citation>
    <scope>NUCLEOTIDE SEQUENCE [LARGE SCALE GENOMIC DNA]</scope>
    <source>
        <strain evidence="5 6">PRB2-1</strain>
    </source>
</reference>
<accession>A0ABX0ZKI0</accession>
<dbReference type="PROSITE" id="PS00041">
    <property type="entry name" value="HTH_ARAC_FAMILY_1"/>
    <property type="match status" value="1"/>
</dbReference>
<dbReference type="InterPro" id="IPR018060">
    <property type="entry name" value="HTH_AraC"/>
</dbReference>
<keyword evidence="3" id="KW-0804">Transcription</keyword>
<sequence>MNETEFRTEDLPAGERFEAWEELLSHAHAPMHQTTEFAADFRAHVRLIELGEVVVWPAQWPHLTFHRTPRLIRQSDPEHCHLSLCMSGNAVAQWQRSEAAYHAYDFHVTDTSIPYDIMTDPRTPITMIGVEVPKTLLGLPWGRAQQIVGRGLSGREGVGALLAQFLTGVTGDTSVYRPADGQRLAWVLSDLVTALFAQALEAEGELAPEARTRTLALEVKSFIRRNLRDADLTPSSVAAARNISRGHLHRLFQAEGTTVAAFIRDQRLEAARRDLTDPGQSGTPIHAIAARWGFRDHATFTRTFRSAYGVTPRDYRHAPVLAGPAAAPAE</sequence>
<dbReference type="Pfam" id="PF12833">
    <property type="entry name" value="HTH_18"/>
    <property type="match status" value="1"/>
</dbReference>
<dbReference type="InterPro" id="IPR009057">
    <property type="entry name" value="Homeodomain-like_sf"/>
</dbReference>
<dbReference type="SMART" id="SM00342">
    <property type="entry name" value="HTH_ARAC"/>
    <property type="match status" value="1"/>
</dbReference>
<evidence type="ECO:0000256" key="3">
    <source>
        <dbReference type="ARBA" id="ARBA00023163"/>
    </source>
</evidence>
<protein>
    <submittedName>
        <fullName evidence="5">Helix-turn-helix domain-containing protein</fullName>
    </submittedName>
</protein>
<dbReference type="Proteomes" id="UP000734511">
    <property type="component" value="Unassembled WGS sequence"/>
</dbReference>
<evidence type="ECO:0000313" key="5">
    <source>
        <dbReference type="EMBL" id="NJP43327.1"/>
    </source>
</evidence>
<keyword evidence="1" id="KW-0805">Transcription regulation</keyword>